<dbReference type="SUPFAM" id="SSF51344">
    <property type="entry name" value="Epsilon subunit of F1F0-ATP synthase N-terminal domain"/>
    <property type="match status" value="1"/>
</dbReference>
<evidence type="ECO:0000259" key="2">
    <source>
        <dbReference type="Pfam" id="PF02823"/>
    </source>
</evidence>
<protein>
    <recommendedName>
        <fullName evidence="2">ATP synthase F1 complex delta/epsilon subunit N-terminal domain-containing protein</fullName>
    </recommendedName>
</protein>
<evidence type="ECO:0000313" key="4">
    <source>
        <dbReference type="Proteomes" id="UP000679129"/>
    </source>
</evidence>
<dbReference type="KEGG" id="mnd:KOY48_02205"/>
<dbReference type="GO" id="GO:0045259">
    <property type="term" value="C:proton-transporting ATP synthase complex"/>
    <property type="evidence" value="ECO:0007669"/>
    <property type="project" value="UniProtKB-KW"/>
</dbReference>
<keyword evidence="1" id="KW-0139">CF(1)</keyword>
<dbReference type="InterPro" id="IPR036771">
    <property type="entry name" value="ATPsynth_dsu/esu_N"/>
</dbReference>
<dbReference type="InterPro" id="IPR020546">
    <property type="entry name" value="ATP_synth_F1_dsu/esu_N"/>
</dbReference>
<proteinExistence type="predicted"/>
<gene>
    <name evidence="3" type="ORF">KOY48_02205</name>
</gene>
<organism evidence="3 4">
    <name type="scientific">Candidatus Minimicrobia naudis</name>
    <dbReference type="NCBI Taxonomy" id="2841263"/>
    <lineage>
        <taxon>Bacteria</taxon>
        <taxon>Candidatus Saccharimonadota</taxon>
        <taxon>Candidatus Saccharimonadota incertae sedis</taxon>
        <taxon>Candidatus Minimicrobia</taxon>
    </lineage>
</organism>
<evidence type="ECO:0000313" key="3">
    <source>
        <dbReference type="EMBL" id="QWQ32757.1"/>
    </source>
</evidence>
<dbReference type="GO" id="GO:0015986">
    <property type="term" value="P:proton motive force-driven ATP synthesis"/>
    <property type="evidence" value="ECO:0007669"/>
    <property type="project" value="InterPro"/>
</dbReference>
<keyword evidence="1" id="KW-0066">ATP synthesis</keyword>
<accession>A0A8F1MD88</accession>
<reference evidence="3" key="1">
    <citation type="submission" date="2021-06" db="EMBL/GenBank/DDBJ databases">
        <title>An adapted protocol for Saccharibacteria cultivation: two new species join this phylum of Candidate Phyla Radiations.</title>
        <authorList>
            <person name="Ibrahim A."/>
            <person name="Maatouk M."/>
            <person name="Zgheib R."/>
            <person name="Haddad G."/>
            <person name="Bou Khalil J."/>
            <person name="Raoult D."/>
            <person name="Bittar F."/>
        </authorList>
    </citation>
    <scope>NUCLEOTIDE SEQUENCE</scope>
    <source>
        <strain evidence="3">IHU1</strain>
    </source>
</reference>
<dbReference type="Pfam" id="PF02823">
    <property type="entry name" value="ATP-synt_DE_N"/>
    <property type="match status" value="1"/>
</dbReference>
<dbReference type="Proteomes" id="UP000679129">
    <property type="component" value="Chromosome"/>
</dbReference>
<keyword evidence="4" id="KW-1185">Reference proteome</keyword>
<feature type="domain" description="ATP synthase F1 complex delta/epsilon subunit N-terminal" evidence="2">
    <location>
        <begin position="3"/>
        <end position="66"/>
    </location>
</feature>
<dbReference type="Gene3D" id="2.60.15.10">
    <property type="entry name" value="F0F1 ATP synthase delta/epsilon subunit, N-terminal"/>
    <property type="match status" value="1"/>
</dbReference>
<sequence length="89" mass="9854">MSSPTTDGEISIFPSHEPLVTIARDDVITMRRHKEDSDNQLKYFSAISGGVVKIDHSSVQILVDEADHDDDIIEAGNSRRHCGARHQSP</sequence>
<dbReference type="AlphaFoldDB" id="A0A8F1MD88"/>
<name>A0A8F1MD88_9BACT</name>
<dbReference type="EMBL" id="CP076460">
    <property type="protein sequence ID" value="QWQ32757.1"/>
    <property type="molecule type" value="Genomic_DNA"/>
</dbReference>
<evidence type="ECO:0000256" key="1">
    <source>
        <dbReference type="ARBA" id="ARBA00023196"/>
    </source>
</evidence>